<sequence length="214" mass="23224">MKIALFGGTGPTGRHIIEEALRQGYKLSVYTRDAGKLSAFGSKIEVIVGDLNNREAIKACVAGSDAVISALGPNSLKAREKRPIMRGVGTIISVMEELNVRRLIQISTAAYRDPKDGFDLKSQAFVMLFKVIVRNAYDDIKATAELVSNSRLDWTLVRIPNLKDGSATGQVDIGWYGRTKLGTKLSRGNLAKFLVDQVAAKEFVNAAPGIANRS</sequence>
<dbReference type="GO" id="GO:0004074">
    <property type="term" value="F:biliverdin reductase [NAD(P)H] activity"/>
    <property type="evidence" value="ECO:0007669"/>
    <property type="project" value="TreeGrafter"/>
</dbReference>
<accession>A0A248JNZ0</accession>
<dbReference type="InterPro" id="IPR016040">
    <property type="entry name" value="NAD(P)-bd_dom"/>
</dbReference>
<gene>
    <name evidence="2" type="ORF">Y958_04995</name>
</gene>
<dbReference type="GO" id="GO:0042602">
    <property type="term" value="F:riboflavin reductase (NADPH) activity"/>
    <property type="evidence" value="ECO:0007669"/>
    <property type="project" value="TreeGrafter"/>
</dbReference>
<dbReference type="AlphaFoldDB" id="A0A248JNZ0"/>
<evidence type="ECO:0000313" key="2">
    <source>
        <dbReference type="EMBL" id="ASG20246.1"/>
    </source>
</evidence>
<organism evidence="2 3">
    <name type="scientific">Nitrospirillum viridazoti CBAmc</name>
    <dbReference type="NCBI Taxonomy" id="1441467"/>
    <lineage>
        <taxon>Bacteria</taxon>
        <taxon>Pseudomonadati</taxon>
        <taxon>Pseudomonadota</taxon>
        <taxon>Alphaproteobacteria</taxon>
        <taxon>Rhodospirillales</taxon>
        <taxon>Azospirillaceae</taxon>
        <taxon>Nitrospirillum</taxon>
        <taxon>Nitrospirillum viridazoti</taxon>
    </lineage>
</organism>
<dbReference type="Gene3D" id="3.40.50.720">
    <property type="entry name" value="NAD(P)-binding Rossmann-like Domain"/>
    <property type="match status" value="1"/>
</dbReference>
<dbReference type="EMBL" id="CP022110">
    <property type="protein sequence ID" value="ASG20246.1"/>
    <property type="molecule type" value="Genomic_DNA"/>
</dbReference>
<dbReference type="InterPro" id="IPR051606">
    <property type="entry name" value="Polyketide_Oxido-like"/>
</dbReference>
<keyword evidence="3" id="KW-1185">Reference proteome</keyword>
<evidence type="ECO:0000313" key="3">
    <source>
        <dbReference type="Proteomes" id="UP000197153"/>
    </source>
</evidence>
<dbReference type="KEGG" id="nao:Y958_04995"/>
<proteinExistence type="predicted"/>
<dbReference type="RefSeq" id="WP_088871134.1">
    <property type="nucleotide sequence ID" value="NZ_CP022110.1"/>
</dbReference>
<reference evidence="2 3" key="1">
    <citation type="submission" date="2017-06" db="EMBL/GenBank/DDBJ databases">
        <title>Complete genome sequence of Nitrospirillum amazonense strain CBAmC, an endophytic nitrogen-fixing and plant growth-promoting bacterium, isolated from sugarcane.</title>
        <authorList>
            <person name="Schwab S."/>
            <person name="dos Santos Teixeira K.R."/>
            <person name="Simoes Araujo J.L."/>
            <person name="Soares Vidal M."/>
            <person name="Borges de Freitas H.R."/>
            <person name="Rivello Crivelaro A.L."/>
            <person name="Bueno de Camargo Nunes A."/>
            <person name="dos Santos C.M."/>
            <person name="Palmeira da Silva Rosa D."/>
            <person name="da Silva Padilha D."/>
            <person name="da Silva E."/>
            <person name="Araujo Terra L."/>
            <person name="Soares Mendes V."/>
            <person name="Farinelli L."/>
            <person name="Magalhaes Cruz L."/>
            <person name="Baldani J.I."/>
        </authorList>
    </citation>
    <scope>NUCLEOTIDE SEQUENCE [LARGE SCALE GENOMIC DNA]</scope>
    <source>
        <strain evidence="2 3">CBAmC</strain>
    </source>
</reference>
<dbReference type="Proteomes" id="UP000197153">
    <property type="component" value="Chromosome 1"/>
</dbReference>
<feature type="domain" description="NAD(P)-binding" evidence="1">
    <location>
        <begin position="7"/>
        <end position="199"/>
    </location>
</feature>
<dbReference type="InterPro" id="IPR036291">
    <property type="entry name" value="NAD(P)-bd_dom_sf"/>
</dbReference>
<dbReference type="PANTHER" id="PTHR43355">
    <property type="entry name" value="FLAVIN REDUCTASE (NADPH)"/>
    <property type="match status" value="1"/>
</dbReference>
<dbReference type="SUPFAM" id="SSF51735">
    <property type="entry name" value="NAD(P)-binding Rossmann-fold domains"/>
    <property type="match status" value="1"/>
</dbReference>
<name>A0A248JNZ0_9PROT</name>
<dbReference type="CDD" id="cd05244">
    <property type="entry name" value="BVR-B_like_SDR_a"/>
    <property type="match status" value="1"/>
</dbReference>
<evidence type="ECO:0000259" key="1">
    <source>
        <dbReference type="Pfam" id="PF13460"/>
    </source>
</evidence>
<protein>
    <submittedName>
        <fullName evidence="2">NmrA family protein</fullName>
    </submittedName>
</protein>
<dbReference type="Pfam" id="PF13460">
    <property type="entry name" value="NAD_binding_10"/>
    <property type="match status" value="1"/>
</dbReference>
<dbReference type="PANTHER" id="PTHR43355:SF2">
    <property type="entry name" value="FLAVIN REDUCTASE (NADPH)"/>
    <property type="match status" value="1"/>
</dbReference>